<dbReference type="Proteomes" id="UP000240978">
    <property type="component" value="Unassembled WGS sequence"/>
</dbReference>
<feature type="region of interest" description="Disordered" evidence="1">
    <location>
        <begin position="52"/>
        <end position="83"/>
    </location>
</feature>
<name>A0A2P8GD79_9BACT</name>
<keyword evidence="3" id="KW-1185">Reference proteome</keyword>
<accession>A0A2P8GD79</accession>
<sequence length="188" mass="21237">MPAKFKAMEKLLAKKGIEFLSYTDEEGSQISYAFTNNMLKQGIIVVLSEWEYEPEEDEEESEEWEETAETNGEEQDGWEEDTDDEVVPEQLFETTVSVLLTKGGVSYEFGIYADDRAVVPVIYLYRVILDLIDIISGSDADSLLEILESVSTTVSSSDDFADDPETQRQMNILTAEHLEKAARLLAEK</sequence>
<dbReference type="AlphaFoldDB" id="A0A2P8GD79"/>
<dbReference type="EMBL" id="PYGK01000004">
    <property type="protein sequence ID" value="PSL31912.1"/>
    <property type="molecule type" value="Genomic_DNA"/>
</dbReference>
<evidence type="ECO:0000313" key="2">
    <source>
        <dbReference type="EMBL" id="PSL31912.1"/>
    </source>
</evidence>
<protein>
    <submittedName>
        <fullName evidence="2">Uncharacterized protein</fullName>
    </submittedName>
</protein>
<comment type="caution">
    <text evidence="2">The sequence shown here is derived from an EMBL/GenBank/DDBJ whole genome shotgun (WGS) entry which is preliminary data.</text>
</comment>
<reference evidence="2 3" key="1">
    <citation type="submission" date="2018-03" db="EMBL/GenBank/DDBJ databases">
        <title>Genomic Encyclopedia of Archaeal and Bacterial Type Strains, Phase II (KMG-II): from individual species to whole genera.</title>
        <authorList>
            <person name="Goeker M."/>
        </authorList>
    </citation>
    <scope>NUCLEOTIDE SEQUENCE [LARGE SCALE GENOMIC DNA]</scope>
    <source>
        <strain evidence="2 3">DSM 18107</strain>
    </source>
</reference>
<gene>
    <name evidence="2" type="ORF">CLV42_104210</name>
</gene>
<evidence type="ECO:0000313" key="3">
    <source>
        <dbReference type="Proteomes" id="UP000240978"/>
    </source>
</evidence>
<proteinExistence type="predicted"/>
<organism evidence="2 3">
    <name type="scientific">Chitinophaga ginsengisoli</name>
    <dbReference type="NCBI Taxonomy" id="363837"/>
    <lineage>
        <taxon>Bacteria</taxon>
        <taxon>Pseudomonadati</taxon>
        <taxon>Bacteroidota</taxon>
        <taxon>Chitinophagia</taxon>
        <taxon>Chitinophagales</taxon>
        <taxon>Chitinophagaceae</taxon>
        <taxon>Chitinophaga</taxon>
    </lineage>
</organism>
<evidence type="ECO:0000256" key="1">
    <source>
        <dbReference type="SAM" id="MobiDB-lite"/>
    </source>
</evidence>